<dbReference type="Proteomes" id="UP000664882">
    <property type="component" value="Unassembled WGS sequence"/>
</dbReference>
<dbReference type="EMBL" id="JAGDFX010000015">
    <property type="protein sequence ID" value="MBO1520402.1"/>
    <property type="molecule type" value="Genomic_DNA"/>
</dbReference>
<accession>A0ABS3NIK6</accession>
<protein>
    <submittedName>
        <fullName evidence="1">YcgN family cysteine cluster protein</fullName>
    </submittedName>
</protein>
<name>A0ABS3NIK6_9GAMM</name>
<proteinExistence type="predicted"/>
<dbReference type="RefSeq" id="WP_208006278.1">
    <property type="nucleotide sequence ID" value="NZ_JAGDFX010000015.1"/>
</dbReference>
<gene>
    <name evidence="1" type="ORF">J3U76_12310</name>
</gene>
<dbReference type="Pfam" id="PF03692">
    <property type="entry name" value="CxxCxxCC"/>
    <property type="match status" value="1"/>
</dbReference>
<dbReference type="InterPro" id="IPR005358">
    <property type="entry name" value="Puta_zinc/iron-chelating_dom"/>
</dbReference>
<dbReference type="InterPro" id="IPR008228">
    <property type="entry name" value="UCP006173"/>
</dbReference>
<sequence>MRAKFWERYSLLELNAKEWEVLCDGCGQCCLVREERKNEVRVFNIGCELFDAEQSRCSDYQHRFAKVPHCHQLTPANVPLYNWLPESCAYRRLYQGEPLADWHPLIAGNRQLMRKQGITVDPQTPLTTQVPRHKRHQHLIKTKKI</sequence>
<evidence type="ECO:0000313" key="2">
    <source>
        <dbReference type="Proteomes" id="UP000664882"/>
    </source>
</evidence>
<comment type="caution">
    <text evidence="1">The sequence shown here is derived from an EMBL/GenBank/DDBJ whole genome shotgun (WGS) entry which is preliminary data.</text>
</comment>
<keyword evidence="2" id="KW-1185">Reference proteome</keyword>
<organism evidence="1 2">
    <name type="scientific">Oceanisphaera pacifica</name>
    <dbReference type="NCBI Taxonomy" id="2818389"/>
    <lineage>
        <taxon>Bacteria</taxon>
        <taxon>Pseudomonadati</taxon>
        <taxon>Pseudomonadota</taxon>
        <taxon>Gammaproteobacteria</taxon>
        <taxon>Aeromonadales</taxon>
        <taxon>Aeromonadaceae</taxon>
        <taxon>Oceanisphaera</taxon>
    </lineage>
</organism>
<reference evidence="1 2" key="1">
    <citation type="submission" date="2021-03" db="EMBL/GenBank/DDBJ databases">
        <title>Oceanisphaera sp. nov., isolated from the intestine.</title>
        <authorList>
            <person name="Zhao L.-H."/>
            <person name="Shi L.-F."/>
        </authorList>
    </citation>
    <scope>NUCLEOTIDE SEQUENCE [LARGE SCALE GENOMIC DNA]</scope>
    <source>
        <strain evidence="1 2">DM8</strain>
    </source>
</reference>
<evidence type="ECO:0000313" key="1">
    <source>
        <dbReference type="EMBL" id="MBO1520402.1"/>
    </source>
</evidence>
<dbReference type="PIRSF" id="PIRSF006173">
    <property type="entry name" value="UCP006173"/>
    <property type="match status" value="1"/>
</dbReference>
<dbReference type="PANTHER" id="PTHR37421">
    <property type="entry name" value="UPF0260 PROTEIN YCGN"/>
    <property type="match status" value="1"/>
</dbReference>
<dbReference type="PANTHER" id="PTHR37421:SF1">
    <property type="entry name" value="UPF0260 PROTEIN YCGN"/>
    <property type="match status" value="1"/>
</dbReference>